<evidence type="ECO:0000256" key="1">
    <source>
        <dbReference type="SAM" id="Phobius"/>
    </source>
</evidence>
<keyword evidence="1" id="KW-1133">Transmembrane helix</keyword>
<feature type="transmembrane region" description="Helical" evidence="1">
    <location>
        <begin position="76"/>
        <end position="95"/>
    </location>
</feature>
<evidence type="ECO:0000313" key="3">
    <source>
        <dbReference type="Proteomes" id="UP000663207"/>
    </source>
</evidence>
<reference evidence="2 3" key="1">
    <citation type="submission" date="2021-03" db="EMBL/GenBank/DDBJ databases">
        <title>Novel species identification of genus Shewanella.</title>
        <authorList>
            <person name="Liu G."/>
            <person name="Zhang Q."/>
        </authorList>
    </citation>
    <scope>NUCLEOTIDE SEQUENCE [LARGE SCALE GENOMIC DNA]</scope>
    <source>
        <strain evidence="2 3">FJAT-52962</strain>
    </source>
</reference>
<keyword evidence="3" id="KW-1185">Reference proteome</keyword>
<dbReference type="Proteomes" id="UP000663207">
    <property type="component" value="Chromosome"/>
</dbReference>
<protein>
    <submittedName>
        <fullName evidence="2">Uncharacterized protein</fullName>
    </submittedName>
</protein>
<keyword evidence="1" id="KW-0472">Membrane</keyword>
<proteinExistence type="predicted"/>
<evidence type="ECO:0000313" key="2">
    <source>
        <dbReference type="EMBL" id="QSX38426.1"/>
    </source>
</evidence>
<gene>
    <name evidence="2" type="ORF">JYB85_06285</name>
</gene>
<name>A0ABX7R5J9_9GAMM</name>
<dbReference type="RefSeq" id="WP_207381508.1">
    <property type="nucleotide sequence ID" value="NZ_CP071502.1"/>
</dbReference>
<feature type="transmembrane region" description="Helical" evidence="1">
    <location>
        <begin position="20"/>
        <end position="41"/>
    </location>
</feature>
<dbReference type="EMBL" id="CP071502">
    <property type="protein sequence ID" value="QSX38426.1"/>
    <property type="molecule type" value="Genomic_DNA"/>
</dbReference>
<organism evidence="2 3">
    <name type="scientific">Shewanella sedimentimangrovi</name>
    <dbReference type="NCBI Taxonomy" id="2814293"/>
    <lineage>
        <taxon>Bacteria</taxon>
        <taxon>Pseudomonadati</taxon>
        <taxon>Pseudomonadota</taxon>
        <taxon>Gammaproteobacteria</taxon>
        <taxon>Alteromonadales</taxon>
        <taxon>Shewanellaceae</taxon>
        <taxon>Shewanella</taxon>
    </lineage>
</organism>
<accession>A0ABX7R5J9</accession>
<keyword evidence="1" id="KW-0812">Transmembrane</keyword>
<sequence>MSILIIKMLGCNMMKITKKVALFYSAWSLLWVLLAAYGMFLSNNGELGISSHLLLIITGFPLSLLSILIIPNGTLLGAFCAAILGLVQWCTLAEVNDRRAFFGKRKNNAT</sequence>